<dbReference type="InterPro" id="IPR036390">
    <property type="entry name" value="WH_DNA-bd_sf"/>
</dbReference>
<name>A0A430QXK0_THESC</name>
<dbReference type="SUPFAM" id="SSF51206">
    <property type="entry name" value="cAMP-binding domain-like"/>
    <property type="match status" value="1"/>
</dbReference>
<dbReference type="PRINTS" id="PR00103">
    <property type="entry name" value="CAMPKINASE"/>
</dbReference>
<dbReference type="Gene3D" id="1.10.10.10">
    <property type="entry name" value="Winged helix-like DNA-binding domain superfamily/Winged helix DNA-binding domain"/>
    <property type="match status" value="1"/>
</dbReference>
<dbReference type="Pfam" id="PF00027">
    <property type="entry name" value="cNMP_binding"/>
    <property type="match status" value="1"/>
</dbReference>
<proteinExistence type="predicted"/>
<dbReference type="Gene3D" id="2.60.120.10">
    <property type="entry name" value="Jelly Rolls"/>
    <property type="match status" value="1"/>
</dbReference>
<dbReference type="GO" id="GO:0003677">
    <property type="term" value="F:DNA binding"/>
    <property type="evidence" value="ECO:0007669"/>
    <property type="project" value="UniProtKB-KW"/>
</dbReference>
<evidence type="ECO:0000259" key="4">
    <source>
        <dbReference type="PROSITE" id="PS50042"/>
    </source>
</evidence>
<dbReference type="SMART" id="SM00419">
    <property type="entry name" value="HTH_CRP"/>
    <property type="match status" value="1"/>
</dbReference>
<dbReference type="PROSITE" id="PS00889">
    <property type="entry name" value="CNMP_BINDING_2"/>
    <property type="match status" value="1"/>
</dbReference>
<accession>A0A430QXK0</accession>
<dbReference type="InterPro" id="IPR050397">
    <property type="entry name" value="Env_Response_Regulators"/>
</dbReference>
<gene>
    <name evidence="6" type="ORF">CSW50_11790</name>
</gene>
<evidence type="ECO:0000259" key="5">
    <source>
        <dbReference type="PROSITE" id="PS51063"/>
    </source>
</evidence>
<comment type="caution">
    <text evidence="6">The sequence shown here is derived from an EMBL/GenBank/DDBJ whole genome shotgun (WGS) entry which is preliminary data.</text>
</comment>
<evidence type="ECO:0000313" key="6">
    <source>
        <dbReference type="EMBL" id="RTG99857.1"/>
    </source>
</evidence>
<dbReference type="InterPro" id="IPR018490">
    <property type="entry name" value="cNMP-bd_dom_sf"/>
</dbReference>
<evidence type="ECO:0000256" key="3">
    <source>
        <dbReference type="ARBA" id="ARBA00023163"/>
    </source>
</evidence>
<keyword evidence="3" id="KW-0804">Transcription</keyword>
<evidence type="ECO:0000256" key="2">
    <source>
        <dbReference type="ARBA" id="ARBA00023125"/>
    </source>
</evidence>
<dbReference type="PANTHER" id="PTHR24567">
    <property type="entry name" value="CRP FAMILY TRANSCRIPTIONAL REGULATORY PROTEIN"/>
    <property type="match status" value="1"/>
</dbReference>
<evidence type="ECO:0000256" key="1">
    <source>
        <dbReference type="ARBA" id="ARBA00023015"/>
    </source>
</evidence>
<dbReference type="InterPro" id="IPR000595">
    <property type="entry name" value="cNMP-bd_dom"/>
</dbReference>
<feature type="domain" description="Cyclic nucleotide-binding" evidence="4">
    <location>
        <begin position="6"/>
        <end position="109"/>
    </location>
</feature>
<dbReference type="Proteomes" id="UP000288082">
    <property type="component" value="Unassembled WGS sequence"/>
</dbReference>
<feature type="domain" description="HTH crp-type" evidence="5">
    <location>
        <begin position="140"/>
        <end position="206"/>
    </location>
</feature>
<dbReference type="SMART" id="SM00100">
    <property type="entry name" value="cNMP"/>
    <property type="match status" value="1"/>
</dbReference>
<dbReference type="InterPro" id="IPR014710">
    <property type="entry name" value="RmlC-like_jellyroll"/>
</dbReference>
<dbReference type="InterPro" id="IPR012318">
    <property type="entry name" value="HTH_CRP"/>
</dbReference>
<keyword evidence="2" id="KW-0238">DNA-binding</keyword>
<dbReference type="InterPro" id="IPR018488">
    <property type="entry name" value="cNMP-bd_CS"/>
</dbReference>
<reference evidence="6 7" key="1">
    <citation type="journal article" date="2019" name="Extremophiles">
        <title>Biogeography of thermophiles and predominance of Thermus scotoductus in domestic water heaters.</title>
        <authorList>
            <person name="Wilpiszeski R.L."/>
            <person name="Zhang Z."/>
            <person name="House C.H."/>
        </authorList>
    </citation>
    <scope>NUCLEOTIDE SEQUENCE [LARGE SCALE GENOMIC DNA]</scope>
    <source>
        <strain evidence="6 7">38_S38</strain>
    </source>
</reference>
<protein>
    <submittedName>
        <fullName evidence="6">Crp/Fnr family transcriptional regulator</fullName>
    </submittedName>
</protein>
<dbReference type="GO" id="GO:0005829">
    <property type="term" value="C:cytosol"/>
    <property type="evidence" value="ECO:0007669"/>
    <property type="project" value="TreeGrafter"/>
</dbReference>
<dbReference type="Pfam" id="PF13545">
    <property type="entry name" value="HTH_Crp_2"/>
    <property type="match status" value="1"/>
</dbReference>
<dbReference type="CDD" id="cd00038">
    <property type="entry name" value="CAP_ED"/>
    <property type="match status" value="1"/>
</dbReference>
<dbReference type="PANTHER" id="PTHR24567:SF74">
    <property type="entry name" value="HTH-TYPE TRANSCRIPTIONAL REGULATOR ARCR"/>
    <property type="match status" value="1"/>
</dbReference>
<keyword evidence="1" id="KW-0805">Transcription regulation</keyword>
<dbReference type="RefSeq" id="WP_126187878.1">
    <property type="nucleotide sequence ID" value="NZ_PELM01000453.1"/>
</dbReference>
<dbReference type="AlphaFoldDB" id="A0A430QXK0"/>
<dbReference type="GO" id="GO:0003700">
    <property type="term" value="F:DNA-binding transcription factor activity"/>
    <property type="evidence" value="ECO:0007669"/>
    <property type="project" value="TreeGrafter"/>
</dbReference>
<dbReference type="EMBL" id="PELM01000453">
    <property type="protein sequence ID" value="RTG99857.1"/>
    <property type="molecule type" value="Genomic_DNA"/>
</dbReference>
<evidence type="ECO:0000313" key="7">
    <source>
        <dbReference type="Proteomes" id="UP000288082"/>
    </source>
</evidence>
<dbReference type="SUPFAM" id="SSF46785">
    <property type="entry name" value="Winged helix' DNA-binding domain"/>
    <property type="match status" value="1"/>
</dbReference>
<dbReference type="InterPro" id="IPR036388">
    <property type="entry name" value="WH-like_DNA-bd_sf"/>
</dbReference>
<sequence length="216" mass="24156">MPASPLFQDMGPDETRLARSYFHPLTYPKGKAIFHQGDLGQALYLVEEGRVRLYRTHLGGQEKILGFLGPGEVFGEMSLLDGGERSASALAEEETLLLALYREAYLGLIRRLPLFAHNLARILAHRLRELNLELDLLAFEEARSRVAYALLKLLRQGYGPHFQLRHQDLAALAGVSRETTTRVLHELKDQGVLRLFSGVVEVVDPGLLEEVAFGLV</sequence>
<dbReference type="PROSITE" id="PS51063">
    <property type="entry name" value="HTH_CRP_2"/>
    <property type="match status" value="1"/>
</dbReference>
<organism evidence="6 7">
    <name type="scientific">Thermus scotoductus</name>
    <dbReference type="NCBI Taxonomy" id="37636"/>
    <lineage>
        <taxon>Bacteria</taxon>
        <taxon>Thermotogati</taxon>
        <taxon>Deinococcota</taxon>
        <taxon>Deinococci</taxon>
        <taxon>Thermales</taxon>
        <taxon>Thermaceae</taxon>
        <taxon>Thermus</taxon>
    </lineage>
</organism>
<dbReference type="PROSITE" id="PS50042">
    <property type="entry name" value="CNMP_BINDING_3"/>
    <property type="match status" value="1"/>
</dbReference>